<name>A0A0K0FWH1_STRVS</name>
<dbReference type="AlphaFoldDB" id="A0A0K0FWH1"/>
<dbReference type="WBParaSite" id="SVE_1676100.1">
    <property type="protein sequence ID" value="SVE_1676100.1"/>
    <property type="gene ID" value="SVE_1676100"/>
</dbReference>
<evidence type="ECO:0000313" key="2">
    <source>
        <dbReference type="WBParaSite" id="SVE_1676100.1"/>
    </source>
</evidence>
<proteinExistence type="predicted"/>
<reference evidence="1" key="1">
    <citation type="submission" date="2014-07" db="EMBL/GenBank/DDBJ databases">
        <authorList>
            <person name="Martin A.A"/>
            <person name="De Silva N."/>
        </authorList>
    </citation>
    <scope>NUCLEOTIDE SEQUENCE</scope>
</reference>
<protein>
    <submittedName>
        <fullName evidence="2">PITH domain-containing protein</fullName>
    </submittedName>
</protein>
<reference evidence="2" key="2">
    <citation type="submission" date="2015-08" db="UniProtKB">
        <authorList>
            <consortium name="WormBaseParasite"/>
        </authorList>
    </citation>
    <scope>IDENTIFICATION</scope>
</reference>
<keyword evidence="1" id="KW-1185">Reference proteome</keyword>
<accession>A0A0K0FWH1</accession>
<organism evidence="1 2">
    <name type="scientific">Strongyloides venezuelensis</name>
    <name type="common">Threadworm</name>
    <dbReference type="NCBI Taxonomy" id="75913"/>
    <lineage>
        <taxon>Eukaryota</taxon>
        <taxon>Metazoa</taxon>
        <taxon>Ecdysozoa</taxon>
        <taxon>Nematoda</taxon>
        <taxon>Chromadorea</taxon>
        <taxon>Rhabditida</taxon>
        <taxon>Tylenchina</taxon>
        <taxon>Panagrolaimomorpha</taxon>
        <taxon>Strongyloidoidea</taxon>
        <taxon>Strongyloididae</taxon>
        <taxon>Strongyloides</taxon>
    </lineage>
</organism>
<dbReference type="Proteomes" id="UP000035680">
    <property type="component" value="Unassembled WGS sequence"/>
</dbReference>
<evidence type="ECO:0000313" key="1">
    <source>
        <dbReference type="Proteomes" id="UP000035680"/>
    </source>
</evidence>
<sequence length="35" mass="3963">MSISHDPAALKLFSDDNIVNQDISHGSEENLRPRR</sequence>